<dbReference type="Proteomes" id="UP000249185">
    <property type="component" value="Unassembled WGS sequence"/>
</dbReference>
<sequence length="151" mass="16927">MRQITITEMRGLYEDSELLMVQINAIQIAAPEESGAIGYVVGLRALFVGDPSWRAIGIVCGGERSRAPGPKVYHRLDFVLSAVQTIFLEKTYNLVLWLRASNVEEPVEMFIQEFQLEDKSFGTAEKVRVLILDALRGEKPDIARSRNTADT</sequence>
<evidence type="ECO:0000313" key="2">
    <source>
        <dbReference type="Proteomes" id="UP000249185"/>
    </source>
</evidence>
<dbReference type="AlphaFoldDB" id="A0A2W5N6U4"/>
<proteinExistence type="predicted"/>
<organism evidence="1 2">
    <name type="scientific">Rhodovulum sulfidophilum</name>
    <name type="common">Rhodobacter sulfidophilus</name>
    <dbReference type="NCBI Taxonomy" id="35806"/>
    <lineage>
        <taxon>Bacteria</taxon>
        <taxon>Pseudomonadati</taxon>
        <taxon>Pseudomonadota</taxon>
        <taxon>Alphaproteobacteria</taxon>
        <taxon>Rhodobacterales</taxon>
        <taxon>Paracoccaceae</taxon>
        <taxon>Rhodovulum</taxon>
    </lineage>
</organism>
<protein>
    <submittedName>
        <fullName evidence="1">Uncharacterized protein</fullName>
    </submittedName>
</protein>
<dbReference type="EMBL" id="QFPW01000010">
    <property type="protein sequence ID" value="PZQ48814.1"/>
    <property type="molecule type" value="Genomic_DNA"/>
</dbReference>
<name>A0A2W5N6U4_RHOSU</name>
<gene>
    <name evidence="1" type="ORF">DI556_13445</name>
</gene>
<evidence type="ECO:0000313" key="1">
    <source>
        <dbReference type="EMBL" id="PZQ48814.1"/>
    </source>
</evidence>
<accession>A0A2W5N6U4</accession>
<reference evidence="1 2" key="1">
    <citation type="submission" date="2017-08" db="EMBL/GenBank/DDBJ databases">
        <title>Infants hospitalized years apart are colonized by the same room-sourced microbial strains.</title>
        <authorList>
            <person name="Brooks B."/>
            <person name="Olm M.R."/>
            <person name="Firek B.A."/>
            <person name="Baker R."/>
            <person name="Thomas B.C."/>
            <person name="Morowitz M.J."/>
            <person name="Banfield J.F."/>
        </authorList>
    </citation>
    <scope>NUCLEOTIDE SEQUENCE [LARGE SCALE GENOMIC DNA]</scope>
    <source>
        <strain evidence="1">S2_005_002_R2_34</strain>
    </source>
</reference>
<comment type="caution">
    <text evidence="1">The sequence shown here is derived from an EMBL/GenBank/DDBJ whole genome shotgun (WGS) entry which is preliminary data.</text>
</comment>